<reference evidence="1 2" key="1">
    <citation type="submission" date="2019-07" db="EMBL/GenBank/DDBJ databases">
        <title>Genomic Encyclopedia of Type Strains, Phase III (KMG-III): the genomes of soil and plant-associated and newly described type strains.</title>
        <authorList>
            <person name="Whitman W."/>
        </authorList>
    </citation>
    <scope>NUCLEOTIDE SEQUENCE [LARGE SCALE GENOMIC DNA]</scope>
    <source>
        <strain evidence="1 2">BL24</strain>
    </source>
</reference>
<dbReference type="Gene3D" id="2.160.10.10">
    <property type="entry name" value="Hexapeptide repeat proteins"/>
    <property type="match status" value="1"/>
</dbReference>
<organism evidence="1 2">
    <name type="scientific">Paenibacillus methanolicus</name>
    <dbReference type="NCBI Taxonomy" id="582686"/>
    <lineage>
        <taxon>Bacteria</taxon>
        <taxon>Bacillati</taxon>
        <taxon>Bacillota</taxon>
        <taxon>Bacilli</taxon>
        <taxon>Bacillales</taxon>
        <taxon>Paenibacillaceae</taxon>
        <taxon>Paenibacillus</taxon>
    </lineage>
</organism>
<evidence type="ECO:0000313" key="1">
    <source>
        <dbReference type="EMBL" id="TYP73305.1"/>
    </source>
</evidence>
<gene>
    <name evidence="1" type="ORF">BCM02_107289</name>
</gene>
<sequence length="193" mass="21426">MRLALGRTEFCFEKITSPGYTKDGEAYFSHLHSDQYSQFLYFLSHSLWNRSENKPICDKLIFLNKMMNGMFYSYKVELPNIFLFGHPVGSVLGKAKYADFLVVFQNVTINTAVDDAGSPAPVLGKGLFLGAGAMILGNKTVGDRVSVGAGAAVYNAEIPDDHLVFRDRTGELRIQHRTKGECTAQQFFNVPIG</sequence>
<evidence type="ECO:0000313" key="2">
    <source>
        <dbReference type="Proteomes" id="UP000323257"/>
    </source>
</evidence>
<name>A0A5S5C1J3_9BACL</name>
<dbReference type="OrthoDB" id="9801697at2"/>
<proteinExistence type="predicted"/>
<dbReference type="EMBL" id="VNHS01000007">
    <property type="protein sequence ID" value="TYP73305.1"/>
    <property type="molecule type" value="Genomic_DNA"/>
</dbReference>
<protein>
    <submittedName>
        <fullName evidence="1">Serine O-acetyltransferase</fullName>
    </submittedName>
</protein>
<dbReference type="InterPro" id="IPR011004">
    <property type="entry name" value="Trimer_LpxA-like_sf"/>
</dbReference>
<dbReference type="SUPFAM" id="SSF51161">
    <property type="entry name" value="Trimeric LpxA-like enzymes"/>
    <property type="match status" value="1"/>
</dbReference>
<dbReference type="Proteomes" id="UP000323257">
    <property type="component" value="Unassembled WGS sequence"/>
</dbReference>
<dbReference type="GO" id="GO:0016740">
    <property type="term" value="F:transferase activity"/>
    <property type="evidence" value="ECO:0007669"/>
    <property type="project" value="UniProtKB-KW"/>
</dbReference>
<comment type="caution">
    <text evidence="1">The sequence shown here is derived from an EMBL/GenBank/DDBJ whole genome shotgun (WGS) entry which is preliminary data.</text>
</comment>
<dbReference type="AlphaFoldDB" id="A0A5S5C1J3"/>
<dbReference type="RefSeq" id="WP_148930859.1">
    <property type="nucleotide sequence ID" value="NZ_VNHS01000007.1"/>
</dbReference>
<accession>A0A5S5C1J3</accession>
<keyword evidence="2" id="KW-1185">Reference proteome</keyword>
<keyword evidence="1" id="KW-0808">Transferase</keyword>